<keyword evidence="3" id="KW-1185">Reference proteome</keyword>
<protein>
    <submittedName>
        <fullName evidence="2">KTSC domain-containing protein</fullName>
    </submittedName>
</protein>
<accession>A0A397ND96</accession>
<feature type="domain" description="KTSC" evidence="1">
    <location>
        <begin position="5"/>
        <end position="62"/>
    </location>
</feature>
<reference evidence="2 3" key="1">
    <citation type="submission" date="2018-08" db="EMBL/GenBank/DDBJ databases">
        <title>Genomic Encyclopedia of Type Strains, Phase IV (KMG-IV): sequencing the most valuable type-strain genomes for metagenomic binning, comparative biology and taxonomic classification.</title>
        <authorList>
            <person name="Goeker M."/>
        </authorList>
    </citation>
    <scope>NUCLEOTIDE SEQUENCE [LARGE SCALE GENOMIC DNA]</scope>
    <source>
        <strain evidence="2 3">DSM 25527</strain>
    </source>
</reference>
<gene>
    <name evidence="2" type="ORF">DFR49_4207</name>
</gene>
<sequence>MVRVTSSAMRDVDYDRARRRLSIRFAQGGWYSYSGVPPRVAAGLLAAPSLGRYFHARIRDRYPFRRQRARPG</sequence>
<name>A0A397ND96_9SPHN</name>
<dbReference type="EMBL" id="QXDC01000006">
    <property type="protein sequence ID" value="RIA35430.1"/>
    <property type="molecule type" value="Genomic_DNA"/>
</dbReference>
<comment type="caution">
    <text evidence="2">The sequence shown here is derived from an EMBL/GenBank/DDBJ whole genome shotgun (WGS) entry which is preliminary data.</text>
</comment>
<proteinExistence type="predicted"/>
<dbReference type="Pfam" id="PF13619">
    <property type="entry name" value="KTSC"/>
    <property type="match status" value="1"/>
</dbReference>
<dbReference type="OrthoDB" id="8450910at2"/>
<dbReference type="Proteomes" id="UP000266568">
    <property type="component" value="Unassembled WGS sequence"/>
</dbReference>
<evidence type="ECO:0000313" key="2">
    <source>
        <dbReference type="EMBL" id="RIA35430.1"/>
    </source>
</evidence>
<organism evidence="2 3">
    <name type="scientific">Hephaestia caeni</name>
    <dbReference type="NCBI Taxonomy" id="645617"/>
    <lineage>
        <taxon>Bacteria</taxon>
        <taxon>Pseudomonadati</taxon>
        <taxon>Pseudomonadota</taxon>
        <taxon>Alphaproteobacteria</taxon>
        <taxon>Sphingomonadales</taxon>
        <taxon>Sphingomonadaceae</taxon>
        <taxon>Hephaestia</taxon>
    </lineage>
</organism>
<evidence type="ECO:0000313" key="3">
    <source>
        <dbReference type="Proteomes" id="UP000266568"/>
    </source>
</evidence>
<dbReference type="InterPro" id="IPR025309">
    <property type="entry name" value="KTSC_dom"/>
</dbReference>
<dbReference type="AlphaFoldDB" id="A0A397ND96"/>
<evidence type="ECO:0000259" key="1">
    <source>
        <dbReference type="Pfam" id="PF13619"/>
    </source>
</evidence>